<proteinExistence type="predicted"/>
<gene>
    <name evidence="2" type="ORF">SAMN05216588_1216</name>
</gene>
<dbReference type="AlphaFoldDB" id="A0A1G8M8B4"/>
<dbReference type="GO" id="GO:0016070">
    <property type="term" value="P:RNA metabolic process"/>
    <property type="evidence" value="ECO:0007669"/>
    <property type="project" value="InterPro"/>
</dbReference>
<dbReference type="Pfam" id="PF08845">
    <property type="entry name" value="SymE_toxin"/>
    <property type="match status" value="1"/>
</dbReference>
<evidence type="ECO:0000259" key="1">
    <source>
        <dbReference type="Pfam" id="PF08845"/>
    </source>
</evidence>
<dbReference type="Proteomes" id="UP000198606">
    <property type="component" value="Unassembled WGS sequence"/>
</dbReference>
<dbReference type="GO" id="GO:0005737">
    <property type="term" value="C:cytoplasm"/>
    <property type="evidence" value="ECO:0007669"/>
    <property type="project" value="InterPro"/>
</dbReference>
<organism evidence="2 3">
    <name type="scientific">Phytopseudomonas flavescens</name>
    <dbReference type="NCBI Taxonomy" id="29435"/>
    <lineage>
        <taxon>Bacteria</taxon>
        <taxon>Pseudomonadati</taxon>
        <taxon>Pseudomonadota</taxon>
        <taxon>Gammaproteobacteria</taxon>
        <taxon>Pseudomonadales</taxon>
        <taxon>Pseudomonadaceae</taxon>
        <taxon>Phytopseudomonas</taxon>
    </lineage>
</organism>
<dbReference type="GO" id="GO:0003723">
    <property type="term" value="F:RNA binding"/>
    <property type="evidence" value="ECO:0007669"/>
    <property type="project" value="InterPro"/>
</dbReference>
<evidence type="ECO:0000313" key="3">
    <source>
        <dbReference type="Proteomes" id="UP000198606"/>
    </source>
</evidence>
<feature type="domain" description="Toxin SymE-like" evidence="1">
    <location>
        <begin position="31"/>
        <end position="72"/>
    </location>
</feature>
<sequence length="73" mass="8267">MAKTNHRAVTPRTERFATVAADYYPPLGEPAYTHDRIVPGIKLRGLWLQQAGFEVNEKIRIRVMQGCLVITAE</sequence>
<protein>
    <submittedName>
        <fullName evidence="2">Toxic protein SymE</fullName>
    </submittedName>
</protein>
<dbReference type="InterPro" id="IPR014944">
    <property type="entry name" value="Toxin_SymE-like"/>
</dbReference>
<evidence type="ECO:0000313" key="2">
    <source>
        <dbReference type="EMBL" id="SDI64229.1"/>
    </source>
</evidence>
<reference evidence="2 3" key="1">
    <citation type="submission" date="2016-10" db="EMBL/GenBank/DDBJ databases">
        <authorList>
            <person name="de Groot N.N."/>
        </authorList>
    </citation>
    <scope>NUCLEOTIDE SEQUENCE [LARGE SCALE GENOMIC DNA]</scope>
    <source>
        <strain evidence="2 3">LMG 18387</strain>
    </source>
</reference>
<dbReference type="RefSeq" id="WP_084308005.1">
    <property type="nucleotide sequence ID" value="NZ_FNDG01000021.1"/>
</dbReference>
<accession>A0A1G8M8B4</accession>
<dbReference type="EMBL" id="FNDG01000021">
    <property type="protein sequence ID" value="SDI64229.1"/>
    <property type="molecule type" value="Genomic_DNA"/>
</dbReference>
<dbReference type="GO" id="GO:0016788">
    <property type="term" value="F:hydrolase activity, acting on ester bonds"/>
    <property type="evidence" value="ECO:0007669"/>
    <property type="project" value="InterPro"/>
</dbReference>
<name>A0A1G8M8B4_9GAMM</name>